<dbReference type="AlphaFoldDB" id="A0A0F9GQI0"/>
<gene>
    <name evidence="1" type="ORF">LCGC14_1881330</name>
</gene>
<protein>
    <submittedName>
        <fullName evidence="1">Uncharacterized protein</fullName>
    </submittedName>
</protein>
<name>A0A0F9GQI0_9ZZZZ</name>
<reference evidence="1" key="1">
    <citation type="journal article" date="2015" name="Nature">
        <title>Complex archaea that bridge the gap between prokaryotes and eukaryotes.</title>
        <authorList>
            <person name="Spang A."/>
            <person name="Saw J.H."/>
            <person name="Jorgensen S.L."/>
            <person name="Zaremba-Niedzwiedzka K."/>
            <person name="Martijn J."/>
            <person name="Lind A.E."/>
            <person name="van Eijk R."/>
            <person name="Schleper C."/>
            <person name="Guy L."/>
            <person name="Ettema T.J."/>
        </authorList>
    </citation>
    <scope>NUCLEOTIDE SEQUENCE</scope>
</reference>
<evidence type="ECO:0000313" key="1">
    <source>
        <dbReference type="EMBL" id="KKL92776.1"/>
    </source>
</evidence>
<organism evidence="1">
    <name type="scientific">marine sediment metagenome</name>
    <dbReference type="NCBI Taxonomy" id="412755"/>
    <lineage>
        <taxon>unclassified sequences</taxon>
        <taxon>metagenomes</taxon>
        <taxon>ecological metagenomes</taxon>
    </lineage>
</organism>
<proteinExistence type="predicted"/>
<feature type="non-terminal residue" evidence="1">
    <location>
        <position position="1"/>
    </location>
</feature>
<dbReference type="EMBL" id="LAZR01019378">
    <property type="protein sequence ID" value="KKL92776.1"/>
    <property type="molecule type" value="Genomic_DNA"/>
</dbReference>
<accession>A0A0F9GQI0</accession>
<comment type="caution">
    <text evidence="1">The sequence shown here is derived from an EMBL/GenBank/DDBJ whole genome shotgun (WGS) entry which is preliminary data.</text>
</comment>
<sequence length="56" mass="5552">VEAAGFVGAGIASGGASAADDPGAQVDSIKDALKTALEPIGNVGKIIKKRVCWNTI</sequence>